<dbReference type="PANTHER" id="PTHR22916">
    <property type="entry name" value="GLYCOSYLTRANSFERASE"/>
    <property type="match status" value="1"/>
</dbReference>
<keyword evidence="2" id="KW-0808">Transferase</keyword>
<dbReference type="EMBL" id="WKKH01000015">
    <property type="protein sequence ID" value="MRX76697.1"/>
    <property type="molecule type" value="Genomic_DNA"/>
</dbReference>
<name>A0A7K0FYN1_9SPHI</name>
<dbReference type="Proteomes" id="UP000487757">
    <property type="component" value="Unassembled WGS sequence"/>
</dbReference>
<feature type="domain" description="Glycosyltransferase 2-like" evidence="1">
    <location>
        <begin position="23"/>
        <end position="154"/>
    </location>
</feature>
<evidence type="ECO:0000259" key="1">
    <source>
        <dbReference type="Pfam" id="PF00535"/>
    </source>
</evidence>
<gene>
    <name evidence="2" type="ORF">GJU39_11420</name>
</gene>
<dbReference type="GO" id="GO:0016758">
    <property type="term" value="F:hexosyltransferase activity"/>
    <property type="evidence" value="ECO:0007669"/>
    <property type="project" value="UniProtKB-ARBA"/>
</dbReference>
<dbReference type="InterPro" id="IPR029044">
    <property type="entry name" value="Nucleotide-diphossugar_trans"/>
</dbReference>
<comment type="caution">
    <text evidence="2">The sequence shown here is derived from an EMBL/GenBank/DDBJ whole genome shotgun (WGS) entry which is preliminary data.</text>
</comment>
<accession>A0A7K0FYN1</accession>
<evidence type="ECO:0000313" key="3">
    <source>
        <dbReference type="Proteomes" id="UP000487757"/>
    </source>
</evidence>
<dbReference type="CDD" id="cd00761">
    <property type="entry name" value="Glyco_tranf_GTA_type"/>
    <property type="match status" value="1"/>
</dbReference>
<reference evidence="2 3" key="1">
    <citation type="submission" date="2019-11" db="EMBL/GenBank/DDBJ databases">
        <title>Pedobacter petrophilus genome.</title>
        <authorList>
            <person name="Feldbauer M.J."/>
            <person name="Newman J.D."/>
        </authorList>
    </citation>
    <scope>NUCLEOTIDE SEQUENCE [LARGE SCALE GENOMIC DNA]</scope>
    <source>
        <strain evidence="2 3">LMG 29686</strain>
    </source>
</reference>
<dbReference type="Gene3D" id="3.90.550.10">
    <property type="entry name" value="Spore Coat Polysaccharide Biosynthesis Protein SpsA, Chain A"/>
    <property type="match status" value="1"/>
</dbReference>
<proteinExistence type="predicted"/>
<dbReference type="RefSeq" id="WP_154280930.1">
    <property type="nucleotide sequence ID" value="NZ_JBHUJQ010000001.1"/>
</dbReference>
<dbReference type="AlphaFoldDB" id="A0A7K0FYN1"/>
<sequence length="329" mass="36730">MGEPLENHSAKNTGSFMIEPLVSIIIPSFNYAHLIVETLESIIKQRYANWECIIVDDGSTDHTAVVVRQFIAAHPGYHIIFHPVKNGGTSAAKNTGIALSKGKYLQFLDADDLLSEDKLSIQADLAERFGAGLVFSKADYFVDDAAGRNIVQKYPEGFLAKETLKDFALFKRIIVNNVLTINSPLVEKKLIVAAGMFDPELKNNEDWMLWFKVALLHPHFIFDGDDRSAALIRLHGNSAINNKKNMFLGEVVVRTNIDAALSQLEVGHENTYLKRLNLDLLALHEVRSLQISKGLRYIFSSFAGNPLHGGGLLMKGMLRLGIRLYRNVR</sequence>
<protein>
    <submittedName>
        <fullName evidence="2">Glycosyltransferase</fullName>
    </submittedName>
</protein>
<dbReference type="OrthoDB" id="6638511at2"/>
<dbReference type="Pfam" id="PF00535">
    <property type="entry name" value="Glycos_transf_2"/>
    <property type="match status" value="1"/>
</dbReference>
<organism evidence="2 3">
    <name type="scientific">Pedobacter petrophilus</name>
    <dbReference type="NCBI Taxonomy" id="1908241"/>
    <lineage>
        <taxon>Bacteria</taxon>
        <taxon>Pseudomonadati</taxon>
        <taxon>Bacteroidota</taxon>
        <taxon>Sphingobacteriia</taxon>
        <taxon>Sphingobacteriales</taxon>
        <taxon>Sphingobacteriaceae</taxon>
        <taxon>Pedobacter</taxon>
    </lineage>
</organism>
<dbReference type="InterPro" id="IPR001173">
    <property type="entry name" value="Glyco_trans_2-like"/>
</dbReference>
<evidence type="ECO:0000313" key="2">
    <source>
        <dbReference type="EMBL" id="MRX76697.1"/>
    </source>
</evidence>
<dbReference type="SUPFAM" id="SSF53448">
    <property type="entry name" value="Nucleotide-diphospho-sugar transferases"/>
    <property type="match status" value="1"/>
</dbReference>
<dbReference type="PANTHER" id="PTHR22916:SF3">
    <property type="entry name" value="UDP-GLCNAC:BETAGAL BETA-1,3-N-ACETYLGLUCOSAMINYLTRANSFERASE-LIKE PROTEIN 1"/>
    <property type="match status" value="1"/>
</dbReference>
<keyword evidence="3" id="KW-1185">Reference proteome</keyword>